<proteinExistence type="predicted"/>
<evidence type="ECO:0000313" key="1">
    <source>
        <dbReference type="EMBL" id="GBN20463.1"/>
    </source>
</evidence>
<organism evidence="1 2">
    <name type="scientific">Araneus ventricosus</name>
    <name type="common">Orbweaver spider</name>
    <name type="synonym">Epeira ventricosa</name>
    <dbReference type="NCBI Taxonomy" id="182803"/>
    <lineage>
        <taxon>Eukaryota</taxon>
        <taxon>Metazoa</taxon>
        <taxon>Ecdysozoa</taxon>
        <taxon>Arthropoda</taxon>
        <taxon>Chelicerata</taxon>
        <taxon>Arachnida</taxon>
        <taxon>Araneae</taxon>
        <taxon>Araneomorphae</taxon>
        <taxon>Entelegynae</taxon>
        <taxon>Araneoidea</taxon>
        <taxon>Araneidae</taxon>
        <taxon>Araneus</taxon>
    </lineage>
</organism>
<evidence type="ECO:0000313" key="2">
    <source>
        <dbReference type="Proteomes" id="UP000499080"/>
    </source>
</evidence>
<dbReference type="EMBL" id="BGPR01006620">
    <property type="protein sequence ID" value="GBN20463.1"/>
    <property type="molecule type" value="Genomic_DNA"/>
</dbReference>
<comment type="caution">
    <text evidence="1">The sequence shown here is derived from an EMBL/GenBank/DDBJ whole genome shotgun (WGS) entry which is preliminary data.</text>
</comment>
<protein>
    <submittedName>
        <fullName evidence="1">Uncharacterized protein</fullName>
    </submittedName>
</protein>
<sequence>MRCCTHKNFCSGSIWRCLTIPPIVQILLPATTIVPAPERSDRDEDVQAAVTGRAQAGDCLDTGVRKLVSMMIRPSVSVVLVLSVSVNVSRLFNGRLEEDPPISGRLLLEDCLKIMKLVASQIVSFSRRRVELFFV</sequence>
<accession>A0A4Y2M212</accession>
<name>A0A4Y2M212_ARAVE</name>
<dbReference type="AlphaFoldDB" id="A0A4Y2M212"/>
<keyword evidence="2" id="KW-1185">Reference proteome</keyword>
<reference evidence="1 2" key="1">
    <citation type="journal article" date="2019" name="Sci. Rep.">
        <title>Orb-weaving spider Araneus ventricosus genome elucidates the spidroin gene catalogue.</title>
        <authorList>
            <person name="Kono N."/>
            <person name="Nakamura H."/>
            <person name="Ohtoshi R."/>
            <person name="Moran D.A.P."/>
            <person name="Shinohara A."/>
            <person name="Yoshida Y."/>
            <person name="Fujiwara M."/>
            <person name="Mori M."/>
            <person name="Tomita M."/>
            <person name="Arakawa K."/>
        </authorList>
    </citation>
    <scope>NUCLEOTIDE SEQUENCE [LARGE SCALE GENOMIC DNA]</scope>
</reference>
<dbReference type="Proteomes" id="UP000499080">
    <property type="component" value="Unassembled WGS sequence"/>
</dbReference>
<gene>
    <name evidence="1" type="ORF">AVEN_172085_1</name>
</gene>